<evidence type="ECO:0000313" key="5">
    <source>
        <dbReference type="Proteomes" id="UP001198862"/>
    </source>
</evidence>
<dbReference type="Pfam" id="PF20434">
    <property type="entry name" value="BD-FAE"/>
    <property type="match status" value="1"/>
</dbReference>
<dbReference type="PANTHER" id="PTHR48081:SF9">
    <property type="entry name" value="CARBOXYLESTERASE"/>
    <property type="match status" value="1"/>
</dbReference>
<dbReference type="Proteomes" id="UP001198862">
    <property type="component" value="Unassembled WGS sequence"/>
</dbReference>
<dbReference type="SUPFAM" id="SSF53474">
    <property type="entry name" value="alpha/beta-Hydrolases"/>
    <property type="match status" value="1"/>
</dbReference>
<organism evidence="4 5">
    <name type="scientific">Reyranella aquatilis</name>
    <dbReference type="NCBI Taxonomy" id="2035356"/>
    <lineage>
        <taxon>Bacteria</taxon>
        <taxon>Pseudomonadati</taxon>
        <taxon>Pseudomonadota</taxon>
        <taxon>Alphaproteobacteria</taxon>
        <taxon>Hyphomicrobiales</taxon>
        <taxon>Reyranellaceae</taxon>
        <taxon>Reyranella</taxon>
    </lineage>
</organism>
<keyword evidence="1 4" id="KW-0378">Hydrolase</keyword>
<dbReference type="InterPro" id="IPR029058">
    <property type="entry name" value="AB_hydrolase_fold"/>
</dbReference>
<accession>A0ABS8KQT4</accession>
<evidence type="ECO:0000259" key="3">
    <source>
        <dbReference type="Pfam" id="PF20434"/>
    </source>
</evidence>
<keyword evidence="2" id="KW-0732">Signal</keyword>
<dbReference type="Gene3D" id="3.40.50.1820">
    <property type="entry name" value="alpha/beta hydrolase"/>
    <property type="match status" value="1"/>
</dbReference>
<dbReference type="InterPro" id="IPR049492">
    <property type="entry name" value="BD-FAE-like_dom"/>
</dbReference>
<dbReference type="PROSITE" id="PS51257">
    <property type="entry name" value="PROKAR_LIPOPROTEIN"/>
    <property type="match status" value="1"/>
</dbReference>
<dbReference type="PANTHER" id="PTHR48081">
    <property type="entry name" value="AB HYDROLASE SUPERFAMILY PROTEIN C4A8.06C"/>
    <property type="match status" value="1"/>
</dbReference>
<dbReference type="GO" id="GO:0016787">
    <property type="term" value="F:hydrolase activity"/>
    <property type="evidence" value="ECO:0007669"/>
    <property type="project" value="UniProtKB-KW"/>
</dbReference>
<proteinExistence type="predicted"/>
<feature type="domain" description="BD-FAE-like" evidence="3">
    <location>
        <begin position="50"/>
        <end position="229"/>
    </location>
</feature>
<reference evidence="4 5" key="1">
    <citation type="submission" date="2021-11" db="EMBL/GenBank/DDBJ databases">
        <authorList>
            <person name="Lee D.-H."/>
            <person name="Kim S.-B."/>
        </authorList>
    </citation>
    <scope>NUCLEOTIDE SEQUENCE [LARGE SCALE GENOMIC DNA]</scope>
    <source>
        <strain evidence="4 5">KCTC 52223</strain>
    </source>
</reference>
<evidence type="ECO:0000256" key="1">
    <source>
        <dbReference type="ARBA" id="ARBA00022801"/>
    </source>
</evidence>
<feature type="chain" id="PRO_5047488790" evidence="2">
    <location>
        <begin position="23"/>
        <end position="276"/>
    </location>
</feature>
<protein>
    <submittedName>
        <fullName evidence="4">Alpha/beta hydrolase</fullName>
    </submittedName>
</protein>
<name>A0ABS8KQT4_9HYPH</name>
<evidence type="ECO:0000313" key="4">
    <source>
        <dbReference type="EMBL" id="MCC8428430.1"/>
    </source>
</evidence>
<dbReference type="EMBL" id="JAJISD010000001">
    <property type="protein sequence ID" value="MCC8428430.1"/>
    <property type="molecule type" value="Genomic_DNA"/>
</dbReference>
<keyword evidence="5" id="KW-1185">Reference proteome</keyword>
<dbReference type="InterPro" id="IPR050300">
    <property type="entry name" value="GDXG_lipolytic_enzyme"/>
</dbReference>
<evidence type="ECO:0000256" key="2">
    <source>
        <dbReference type="SAM" id="SignalP"/>
    </source>
</evidence>
<sequence length="276" mass="29729">MTLARRGLIAGLLGLLGGCSPAALLNTTVSRSGYRLDADIPYGSLPRQKLDIYTPEEPRADGKSVIFFYGGSWDSGAKGDYLFVGQALAARGITTIIPDYRVYPEVRYPTFLDDGAAATAWAASRVGADKLFVAGHSAGAYISVMMVANTPYLAAAGVDRMKLPAGIGIAGPYDFLPLTSRRLQEIFGGPNRRETQPIEYARAPLPPLLLLHGTADTTVKPFNSERLAAAWRKAGGKAELKLYPEVDHIDIVGSFSELLRKRAPSLDDTISFIDHT</sequence>
<comment type="caution">
    <text evidence="4">The sequence shown here is derived from an EMBL/GenBank/DDBJ whole genome shotgun (WGS) entry which is preliminary data.</text>
</comment>
<dbReference type="RefSeq" id="WP_230549622.1">
    <property type="nucleotide sequence ID" value="NZ_JAJISD010000001.1"/>
</dbReference>
<gene>
    <name evidence="4" type="ORF">LJ725_05605</name>
</gene>
<feature type="signal peptide" evidence="2">
    <location>
        <begin position="1"/>
        <end position="22"/>
    </location>
</feature>